<dbReference type="InterPro" id="IPR006108">
    <property type="entry name" value="3HC_DH_C"/>
</dbReference>
<keyword evidence="15" id="KW-1185">Reference proteome</keyword>
<evidence type="ECO:0000256" key="10">
    <source>
        <dbReference type="ARBA" id="ARBA00049556"/>
    </source>
</evidence>
<name>A0ABD2K0D1_9BILA</name>
<evidence type="ECO:0000256" key="4">
    <source>
        <dbReference type="ARBA" id="ARBA00013000"/>
    </source>
</evidence>
<evidence type="ECO:0000259" key="13">
    <source>
        <dbReference type="Pfam" id="PF02737"/>
    </source>
</evidence>
<dbReference type="InterPro" id="IPR006180">
    <property type="entry name" value="3-OHacyl-CoA_DH_CS"/>
</dbReference>
<gene>
    <name evidence="14" type="ORF">niasHT_026314</name>
</gene>
<comment type="caution">
    <text evidence="14">The sequence shown here is derived from an EMBL/GenBank/DDBJ whole genome shotgun (WGS) entry which is preliminary data.</text>
</comment>
<evidence type="ECO:0000256" key="8">
    <source>
        <dbReference type="ARBA" id="ARBA00023098"/>
    </source>
</evidence>
<feature type="domain" description="3-hydroxyacyl-CoA dehydrogenase C-terminal" evidence="12">
    <location>
        <begin position="243"/>
        <end position="340"/>
    </location>
</feature>
<comment type="subcellular location">
    <subcellularLocation>
        <location evidence="1">Mitochondrion matrix</location>
    </subcellularLocation>
</comment>
<evidence type="ECO:0000256" key="6">
    <source>
        <dbReference type="ARBA" id="ARBA00023002"/>
    </source>
</evidence>
<dbReference type="InterPro" id="IPR013328">
    <property type="entry name" value="6PGD_dom2"/>
</dbReference>
<organism evidence="14 15">
    <name type="scientific">Heterodera trifolii</name>
    <dbReference type="NCBI Taxonomy" id="157864"/>
    <lineage>
        <taxon>Eukaryota</taxon>
        <taxon>Metazoa</taxon>
        <taxon>Ecdysozoa</taxon>
        <taxon>Nematoda</taxon>
        <taxon>Chromadorea</taxon>
        <taxon>Rhabditida</taxon>
        <taxon>Tylenchina</taxon>
        <taxon>Tylenchomorpha</taxon>
        <taxon>Tylenchoidea</taxon>
        <taxon>Heteroderidae</taxon>
        <taxon>Heteroderinae</taxon>
        <taxon>Heterodera</taxon>
    </lineage>
</organism>
<evidence type="ECO:0000256" key="9">
    <source>
        <dbReference type="ARBA" id="ARBA00023128"/>
    </source>
</evidence>
<dbReference type="EMBL" id="JBICBT010000865">
    <property type="protein sequence ID" value="KAL3096347.1"/>
    <property type="molecule type" value="Genomic_DNA"/>
</dbReference>
<dbReference type="Pfam" id="PF00725">
    <property type="entry name" value="3HCDH"/>
    <property type="match status" value="1"/>
</dbReference>
<dbReference type="InterPro" id="IPR008927">
    <property type="entry name" value="6-PGluconate_DH-like_C_sf"/>
</dbReference>
<keyword evidence="8" id="KW-0443">Lipid metabolism</keyword>
<dbReference type="InterPro" id="IPR036291">
    <property type="entry name" value="NAD(P)-bd_dom_sf"/>
</dbReference>
<comment type="pathway">
    <text evidence="2">Lipid metabolism; fatty acid beta-oxidation.</text>
</comment>
<evidence type="ECO:0000256" key="11">
    <source>
        <dbReference type="PIRSR" id="PIRSR000105-1"/>
    </source>
</evidence>
<dbReference type="FunFam" id="3.40.50.720:FF:000009">
    <property type="entry name" value="Fatty oxidation complex, alpha subunit"/>
    <property type="match status" value="1"/>
</dbReference>
<comment type="catalytic activity">
    <reaction evidence="10">
        <text>a (3S)-3-hydroxyacyl-CoA + NAD(+) = a 3-oxoacyl-CoA + NADH + H(+)</text>
        <dbReference type="Rhea" id="RHEA:22432"/>
        <dbReference type="ChEBI" id="CHEBI:15378"/>
        <dbReference type="ChEBI" id="CHEBI:57318"/>
        <dbReference type="ChEBI" id="CHEBI:57540"/>
        <dbReference type="ChEBI" id="CHEBI:57945"/>
        <dbReference type="ChEBI" id="CHEBI:90726"/>
        <dbReference type="EC" id="1.1.1.35"/>
    </reaction>
</comment>
<keyword evidence="7" id="KW-0520">NAD</keyword>
<evidence type="ECO:0000256" key="5">
    <source>
        <dbReference type="ARBA" id="ARBA00022832"/>
    </source>
</evidence>
<dbReference type="InterPro" id="IPR006176">
    <property type="entry name" value="3-OHacyl-CoA_DH_NAD-bd"/>
</dbReference>
<keyword evidence="9" id="KW-0496">Mitochondrion</keyword>
<dbReference type="Proteomes" id="UP001620626">
    <property type="component" value="Unassembled WGS sequence"/>
</dbReference>
<dbReference type="PIRSF" id="PIRSF000105">
    <property type="entry name" value="HCDH"/>
    <property type="match status" value="1"/>
</dbReference>
<dbReference type="GO" id="GO:0005759">
    <property type="term" value="C:mitochondrial matrix"/>
    <property type="evidence" value="ECO:0007669"/>
    <property type="project" value="UniProtKB-SubCell"/>
</dbReference>
<dbReference type="Gene3D" id="3.40.50.720">
    <property type="entry name" value="NAD(P)-binding Rossmann-like Domain"/>
    <property type="match status" value="1"/>
</dbReference>
<dbReference type="PANTHER" id="PTHR43561:SF1">
    <property type="entry name" value="HYDROXY-ACYL-COA DEHYDROGENASE"/>
    <property type="match status" value="1"/>
</dbReference>
<feature type="domain" description="3-hydroxyacyl-CoA dehydrogenase NAD binding" evidence="13">
    <location>
        <begin position="52"/>
        <end position="240"/>
    </location>
</feature>
<dbReference type="SUPFAM" id="SSF48179">
    <property type="entry name" value="6-phosphogluconate dehydrogenase C-terminal domain-like"/>
    <property type="match status" value="1"/>
</dbReference>
<keyword evidence="6" id="KW-0560">Oxidoreductase</keyword>
<evidence type="ECO:0000256" key="3">
    <source>
        <dbReference type="ARBA" id="ARBA00009463"/>
    </source>
</evidence>
<evidence type="ECO:0000256" key="2">
    <source>
        <dbReference type="ARBA" id="ARBA00005005"/>
    </source>
</evidence>
<evidence type="ECO:0000313" key="14">
    <source>
        <dbReference type="EMBL" id="KAL3096347.1"/>
    </source>
</evidence>
<evidence type="ECO:0000259" key="12">
    <source>
        <dbReference type="Pfam" id="PF00725"/>
    </source>
</evidence>
<evidence type="ECO:0000256" key="1">
    <source>
        <dbReference type="ARBA" id="ARBA00004305"/>
    </source>
</evidence>
<feature type="site" description="Important for catalytic activity" evidence="11">
    <location>
        <position position="197"/>
    </location>
</feature>
<proteinExistence type="inferred from homology"/>
<dbReference type="PANTHER" id="PTHR43561">
    <property type="match status" value="1"/>
</dbReference>
<dbReference type="AlphaFoldDB" id="A0ABD2K0D1"/>
<evidence type="ECO:0000313" key="15">
    <source>
        <dbReference type="Proteomes" id="UP001620626"/>
    </source>
</evidence>
<dbReference type="SUPFAM" id="SSF51735">
    <property type="entry name" value="NAD(P)-binding Rossmann-fold domains"/>
    <property type="match status" value="1"/>
</dbReference>
<dbReference type="PROSITE" id="PS00067">
    <property type="entry name" value="3HCDH"/>
    <property type="match status" value="1"/>
</dbReference>
<dbReference type="Pfam" id="PF02737">
    <property type="entry name" value="3HCDH_N"/>
    <property type="match status" value="1"/>
</dbReference>
<dbReference type="EC" id="1.1.1.35" evidence="4"/>
<dbReference type="Gene3D" id="1.10.1040.10">
    <property type="entry name" value="N-(1-d-carboxylethyl)-l-norvaline Dehydrogenase, domain 2"/>
    <property type="match status" value="1"/>
</dbReference>
<dbReference type="GO" id="GO:0006631">
    <property type="term" value="P:fatty acid metabolic process"/>
    <property type="evidence" value="ECO:0007669"/>
    <property type="project" value="UniProtKB-KW"/>
</dbReference>
<evidence type="ECO:0000256" key="7">
    <source>
        <dbReference type="ARBA" id="ARBA00023027"/>
    </source>
</evidence>
<accession>A0ABD2K0D1</accession>
<comment type="similarity">
    <text evidence="3">Belongs to the 3-hydroxyacyl-CoA dehydrogenase family.</text>
</comment>
<sequence length="342" mass="37886">MIGGILEDIWTRFIDLVEDISDQYDDSEQPTIIHHEPATPTTMFDNYGPIEKIVVVGTGLMGSGIAQIAVESGVKVCLVGRSQEKCDQTRQKINTGVQKSIKKRMATESAEAQQQLVEATMESLELVTNLDDAGLSDADIVIEAVVENLKVKQKLFTELEAKVSEKCLLVTNTSSFLLEDVYCKMGAAKREQFGGLHFFNPVPAMKLVEVVRGNGTSDAAYEVLVNFCQKIGKTPVKCMDTPGFIVNRLLIPYLADSMRLAESGKATRRDIDTAMRLGTGYPMGPFELMDYIGLDTMKFIMDGWHQRCPDDHRYSPCESLDSLVVGGKLGRKNGEGFYRYAK</sequence>
<keyword evidence="5" id="KW-0276">Fatty acid metabolism</keyword>
<protein>
    <recommendedName>
        <fullName evidence="4">3-hydroxyacyl-CoA dehydrogenase</fullName>
        <ecNumber evidence="4">1.1.1.35</ecNumber>
    </recommendedName>
</protein>
<reference evidence="14 15" key="1">
    <citation type="submission" date="2024-10" db="EMBL/GenBank/DDBJ databases">
        <authorList>
            <person name="Kim D."/>
        </authorList>
    </citation>
    <scope>NUCLEOTIDE SEQUENCE [LARGE SCALE GENOMIC DNA]</scope>
    <source>
        <strain evidence="14">BH-2024</strain>
    </source>
</reference>
<dbReference type="InterPro" id="IPR022694">
    <property type="entry name" value="3-OHacyl-CoA_DH"/>
</dbReference>
<dbReference type="InterPro" id="IPR052242">
    <property type="entry name" value="Mito_3-hydroxyacyl-CoA_DH"/>
</dbReference>
<dbReference type="GO" id="GO:0003857">
    <property type="term" value="F:(3S)-3-hydroxyacyl-CoA dehydrogenase (NAD+) activity"/>
    <property type="evidence" value="ECO:0007669"/>
    <property type="project" value="UniProtKB-EC"/>
</dbReference>